<evidence type="ECO:0000313" key="2">
    <source>
        <dbReference type="EMBL" id="QKX63405.1"/>
    </source>
</evidence>
<dbReference type="Proteomes" id="UP000509510">
    <property type="component" value="Chromosome VI"/>
</dbReference>
<dbReference type="KEGG" id="trg:TRUGW13939_10575"/>
<feature type="compositionally biased region" description="Basic and acidic residues" evidence="1">
    <location>
        <begin position="253"/>
        <end position="280"/>
    </location>
</feature>
<dbReference type="AlphaFoldDB" id="A0A7H8RD15"/>
<dbReference type="EMBL" id="CP055903">
    <property type="protein sequence ID" value="QKX63405.1"/>
    <property type="molecule type" value="Genomic_DNA"/>
</dbReference>
<accession>A0A7H8RD15</accession>
<organism evidence="2 3">
    <name type="scientific">Talaromyces rugulosus</name>
    <name type="common">Penicillium rugulosum</name>
    <dbReference type="NCBI Taxonomy" id="121627"/>
    <lineage>
        <taxon>Eukaryota</taxon>
        <taxon>Fungi</taxon>
        <taxon>Dikarya</taxon>
        <taxon>Ascomycota</taxon>
        <taxon>Pezizomycotina</taxon>
        <taxon>Eurotiomycetes</taxon>
        <taxon>Eurotiomycetidae</taxon>
        <taxon>Eurotiales</taxon>
        <taxon>Trichocomaceae</taxon>
        <taxon>Talaromyces</taxon>
        <taxon>Talaromyces sect. Islandici</taxon>
    </lineage>
</organism>
<keyword evidence="3" id="KW-1185">Reference proteome</keyword>
<dbReference type="OrthoDB" id="2156052at2759"/>
<sequence length="369" mass="42606">MAPSNLTGKKLIQQGLPDLLLSDSSTTSNSTHRIDFMATLGFWSRFERDARRNFLQARWNNTVLDYDPDDRDNGPNHVNHEQLLCGDSVANGVDFNKVPDIAVMDQKARLLLVGEAKTPWVHEIEKTLNHSQSRFRRYLGQIARYMHLAQCKYGFLTTYDETIFLKQEALPGRRGKWNARGHQQDISNPALYRRKVSLRECFLYLITLACEERTAKNAMGLHSWITGDTLNVDKLEYLSEGSSGPSEGEGKEEEEKSRTPRSARQGDSRAARAAARERSRNPMTLGGLEDRTSRLTLTTRNQSRREIPWKEGYVDVYFSETRREWYYPGSQEERVYVELFEEEDPRGGTISYFIKGNYRYQVGERNGRR</sequence>
<gene>
    <name evidence="2" type="ORF">TRUGW13939_10575</name>
</gene>
<feature type="region of interest" description="Disordered" evidence="1">
    <location>
        <begin position="238"/>
        <end position="291"/>
    </location>
</feature>
<proteinExistence type="predicted"/>
<dbReference type="RefSeq" id="XP_035349579.1">
    <property type="nucleotide sequence ID" value="XM_035493686.1"/>
</dbReference>
<evidence type="ECO:0000256" key="1">
    <source>
        <dbReference type="SAM" id="MobiDB-lite"/>
    </source>
</evidence>
<evidence type="ECO:0000313" key="3">
    <source>
        <dbReference type="Proteomes" id="UP000509510"/>
    </source>
</evidence>
<protein>
    <submittedName>
        <fullName evidence="2">Uncharacterized protein</fullName>
    </submittedName>
</protein>
<reference evidence="3" key="1">
    <citation type="submission" date="2020-06" db="EMBL/GenBank/DDBJ databases">
        <title>A chromosome-scale genome assembly of Talaromyces rugulosus W13939.</title>
        <authorList>
            <person name="Wang B."/>
            <person name="Guo L."/>
            <person name="Ye K."/>
            <person name="Wang L."/>
        </authorList>
    </citation>
    <scope>NUCLEOTIDE SEQUENCE [LARGE SCALE GENOMIC DNA]</scope>
    <source>
        <strain evidence="3">W13939</strain>
    </source>
</reference>
<dbReference type="GeneID" id="55998054"/>
<name>A0A7H8RD15_TALRU</name>